<gene>
    <name evidence="3" type="primary">ga16024</name>
    <name evidence="3" type="ORF">PR202_ga16024</name>
</gene>
<evidence type="ECO:0000313" key="3">
    <source>
        <dbReference type="EMBL" id="GJM98970.1"/>
    </source>
</evidence>
<dbReference type="AlphaFoldDB" id="A0AAV5CL46"/>
<feature type="region of interest" description="Disordered" evidence="1">
    <location>
        <begin position="101"/>
        <end position="131"/>
    </location>
</feature>
<keyword evidence="4" id="KW-1185">Reference proteome</keyword>
<accession>A0AAV5CL46</accession>
<sequence>MAPEWMGSEGTWFLALNAVVVAIAFLSRVRPSLSSSPRRGGGITRSASSAVLQRLRSFSIFSYPSYLSFPQPDAAATFQDTQQEPVVTSPIKNKLRPSPRALVVLPSPPAPATAAEDEDEEDGDPNAMSMEEAYALVVASRQRPEHEREAEARRSEVDAKAKELMEGFREKEELRQRRLNSIFNYTQMLKQRAIGRGRK</sequence>
<proteinExistence type="predicted"/>
<feature type="compositionally biased region" description="Acidic residues" evidence="1">
    <location>
        <begin position="115"/>
        <end position="124"/>
    </location>
</feature>
<reference evidence="3" key="1">
    <citation type="journal article" date="2018" name="DNA Res.">
        <title>Multiple hybrid de novo genome assembly of finger millet, an orphan allotetraploid crop.</title>
        <authorList>
            <person name="Hatakeyama M."/>
            <person name="Aluri S."/>
            <person name="Balachadran M.T."/>
            <person name="Sivarajan S.R."/>
            <person name="Patrignani A."/>
            <person name="Gruter S."/>
            <person name="Poveda L."/>
            <person name="Shimizu-Inatsugi R."/>
            <person name="Baeten J."/>
            <person name="Francoijs K.J."/>
            <person name="Nataraja K.N."/>
            <person name="Reddy Y.A.N."/>
            <person name="Phadnis S."/>
            <person name="Ravikumar R.L."/>
            <person name="Schlapbach R."/>
            <person name="Sreeman S.M."/>
            <person name="Shimizu K.K."/>
        </authorList>
    </citation>
    <scope>NUCLEOTIDE SEQUENCE</scope>
</reference>
<comment type="caution">
    <text evidence="3">The sequence shown here is derived from an EMBL/GenBank/DDBJ whole genome shotgun (WGS) entry which is preliminary data.</text>
</comment>
<evidence type="ECO:0000256" key="1">
    <source>
        <dbReference type="SAM" id="MobiDB-lite"/>
    </source>
</evidence>
<dbReference type="Proteomes" id="UP001054889">
    <property type="component" value="Unassembled WGS sequence"/>
</dbReference>
<protein>
    <submittedName>
        <fullName evidence="3">Uncharacterized protein</fullName>
    </submittedName>
</protein>
<keyword evidence="2" id="KW-0472">Membrane</keyword>
<keyword evidence="2" id="KW-1133">Transmembrane helix</keyword>
<keyword evidence="2" id="KW-0812">Transmembrane</keyword>
<evidence type="ECO:0000313" key="4">
    <source>
        <dbReference type="Proteomes" id="UP001054889"/>
    </source>
</evidence>
<feature type="transmembrane region" description="Helical" evidence="2">
    <location>
        <begin position="12"/>
        <end position="29"/>
    </location>
</feature>
<evidence type="ECO:0000256" key="2">
    <source>
        <dbReference type="SAM" id="Phobius"/>
    </source>
</evidence>
<dbReference type="EMBL" id="BQKI01000007">
    <property type="protein sequence ID" value="GJM98970.1"/>
    <property type="molecule type" value="Genomic_DNA"/>
</dbReference>
<reference evidence="3" key="2">
    <citation type="submission" date="2021-12" db="EMBL/GenBank/DDBJ databases">
        <title>Resequencing data analysis of finger millet.</title>
        <authorList>
            <person name="Hatakeyama M."/>
            <person name="Aluri S."/>
            <person name="Balachadran M.T."/>
            <person name="Sivarajan S.R."/>
            <person name="Poveda L."/>
            <person name="Shimizu-Inatsugi R."/>
            <person name="Schlapbach R."/>
            <person name="Sreeman S.M."/>
            <person name="Shimizu K.K."/>
        </authorList>
    </citation>
    <scope>NUCLEOTIDE SEQUENCE</scope>
</reference>
<organism evidence="3 4">
    <name type="scientific">Eleusine coracana subsp. coracana</name>
    <dbReference type="NCBI Taxonomy" id="191504"/>
    <lineage>
        <taxon>Eukaryota</taxon>
        <taxon>Viridiplantae</taxon>
        <taxon>Streptophyta</taxon>
        <taxon>Embryophyta</taxon>
        <taxon>Tracheophyta</taxon>
        <taxon>Spermatophyta</taxon>
        <taxon>Magnoliopsida</taxon>
        <taxon>Liliopsida</taxon>
        <taxon>Poales</taxon>
        <taxon>Poaceae</taxon>
        <taxon>PACMAD clade</taxon>
        <taxon>Chloridoideae</taxon>
        <taxon>Cynodonteae</taxon>
        <taxon>Eleusininae</taxon>
        <taxon>Eleusine</taxon>
    </lineage>
</organism>
<name>A0AAV5CL46_ELECO</name>